<feature type="transmembrane region" description="Helical" evidence="6">
    <location>
        <begin position="158"/>
        <end position="178"/>
    </location>
</feature>
<gene>
    <name evidence="8" type="ORF">PPYR1160_LOCUS5295</name>
</gene>
<feature type="transmembrane region" description="Helical" evidence="6">
    <location>
        <begin position="303"/>
        <end position="327"/>
    </location>
</feature>
<feature type="transmembrane region" description="Helical" evidence="6">
    <location>
        <begin position="98"/>
        <end position="119"/>
    </location>
</feature>
<name>A0A7R9U6M4_9STRA</name>
<feature type="domain" description="Sugar phosphate transporter" evidence="7">
    <location>
        <begin position="273"/>
        <end position="378"/>
    </location>
</feature>
<feature type="transmembrane region" description="Helical" evidence="6">
    <location>
        <begin position="126"/>
        <end position="146"/>
    </location>
</feature>
<feature type="transmembrane region" description="Helical" evidence="6">
    <location>
        <begin position="334"/>
        <end position="356"/>
    </location>
</feature>
<protein>
    <recommendedName>
        <fullName evidence="7">Sugar phosphate transporter domain-containing protein</fullName>
    </recommendedName>
</protein>
<sequence length="417" mass="44904">MAKVEKVLVATIAWYIVSISITFLNKWLLSSRGFHLPCFMTLVHNTFMALTALLVSMLPGAKVPTLSRQSFLFGVVPIAFCTAFDVAASQWGLDLLSVSVYTVLKGTVPAFTLLFALLFGLEKLSLAICGSIFIVTLGIMLCAAGSEEDAPESKKETTVEGILTVLIACSMAGLRWSLAQVLMTGKDGAEGVEANEAMHNGQGGIDMADDAARLKGGESNGRSEPDGLAEEYGLDEREEEGVEQDLQPLSPSSSRGGRRGEKLQSPLSMILRIAPTTVIFLLPATVAIESGKIMELNFSTDAWLEICACLAVVSLLVFSLLFLEYYLVQLASSLTLSVLGIAKELVTILIAIVMLGDWLTPLSFSGFALATCGIMAYNFVKWGVATDREVLALLRGVKKEGMDYKYTPVPTEETEGR</sequence>
<evidence type="ECO:0000313" key="8">
    <source>
        <dbReference type="EMBL" id="CAD8255803.1"/>
    </source>
</evidence>
<dbReference type="AlphaFoldDB" id="A0A7R9U6M4"/>
<proteinExistence type="predicted"/>
<feature type="domain" description="Sugar phosphate transporter" evidence="7">
    <location>
        <begin position="6"/>
        <end position="144"/>
    </location>
</feature>
<feature type="region of interest" description="Disordered" evidence="5">
    <location>
        <begin position="213"/>
        <end position="261"/>
    </location>
</feature>
<keyword evidence="2 6" id="KW-0812">Transmembrane</keyword>
<dbReference type="PANTHER" id="PTHR11132">
    <property type="entry name" value="SOLUTE CARRIER FAMILY 35"/>
    <property type="match status" value="1"/>
</dbReference>
<evidence type="ECO:0000259" key="7">
    <source>
        <dbReference type="Pfam" id="PF03151"/>
    </source>
</evidence>
<feature type="transmembrane region" description="Helical" evidence="6">
    <location>
        <begin position="362"/>
        <end position="380"/>
    </location>
</feature>
<evidence type="ECO:0000256" key="6">
    <source>
        <dbReference type="SAM" id="Phobius"/>
    </source>
</evidence>
<dbReference type="Pfam" id="PF03151">
    <property type="entry name" value="TPT"/>
    <property type="match status" value="2"/>
</dbReference>
<dbReference type="EMBL" id="HBEA01006885">
    <property type="protein sequence ID" value="CAD8255803.1"/>
    <property type="molecule type" value="Transcribed_RNA"/>
</dbReference>
<evidence type="ECO:0000256" key="5">
    <source>
        <dbReference type="SAM" id="MobiDB-lite"/>
    </source>
</evidence>
<evidence type="ECO:0000256" key="3">
    <source>
        <dbReference type="ARBA" id="ARBA00022989"/>
    </source>
</evidence>
<dbReference type="GO" id="GO:0016020">
    <property type="term" value="C:membrane"/>
    <property type="evidence" value="ECO:0007669"/>
    <property type="project" value="UniProtKB-SubCell"/>
</dbReference>
<dbReference type="InterPro" id="IPR037185">
    <property type="entry name" value="EmrE-like"/>
</dbReference>
<evidence type="ECO:0000256" key="4">
    <source>
        <dbReference type="ARBA" id="ARBA00023136"/>
    </source>
</evidence>
<dbReference type="InterPro" id="IPR004853">
    <property type="entry name" value="Sugar_P_trans_dom"/>
</dbReference>
<keyword evidence="3 6" id="KW-1133">Transmembrane helix</keyword>
<comment type="subcellular location">
    <subcellularLocation>
        <location evidence="1">Membrane</location>
        <topology evidence="1">Multi-pass membrane protein</topology>
    </subcellularLocation>
</comment>
<keyword evidence="4 6" id="KW-0472">Membrane</keyword>
<feature type="transmembrane region" description="Helical" evidence="6">
    <location>
        <begin position="269"/>
        <end position="288"/>
    </location>
</feature>
<feature type="compositionally biased region" description="Acidic residues" evidence="5">
    <location>
        <begin position="227"/>
        <end position="243"/>
    </location>
</feature>
<evidence type="ECO:0000256" key="2">
    <source>
        <dbReference type="ARBA" id="ARBA00022692"/>
    </source>
</evidence>
<feature type="transmembrane region" description="Helical" evidence="6">
    <location>
        <begin position="70"/>
        <end position="92"/>
    </location>
</feature>
<reference evidence="8" key="1">
    <citation type="submission" date="2021-01" db="EMBL/GenBank/DDBJ databases">
        <authorList>
            <person name="Corre E."/>
            <person name="Pelletier E."/>
            <person name="Niang G."/>
            <person name="Scheremetjew M."/>
            <person name="Finn R."/>
            <person name="Kale V."/>
            <person name="Holt S."/>
            <person name="Cochrane G."/>
            <person name="Meng A."/>
            <person name="Brown T."/>
            <person name="Cohen L."/>
        </authorList>
    </citation>
    <scope>NUCLEOTIDE SEQUENCE</scope>
    <source>
        <strain evidence="8">CCMP2078</strain>
    </source>
</reference>
<dbReference type="InterPro" id="IPR050186">
    <property type="entry name" value="TPT_transporter"/>
</dbReference>
<dbReference type="SUPFAM" id="SSF103481">
    <property type="entry name" value="Multidrug resistance efflux transporter EmrE"/>
    <property type="match status" value="1"/>
</dbReference>
<evidence type="ECO:0000256" key="1">
    <source>
        <dbReference type="ARBA" id="ARBA00004141"/>
    </source>
</evidence>
<accession>A0A7R9U6M4</accession>
<feature type="compositionally biased region" description="Low complexity" evidence="5">
    <location>
        <begin position="244"/>
        <end position="255"/>
    </location>
</feature>
<organism evidence="8">
    <name type="scientific">Pinguiococcus pyrenoidosus</name>
    <dbReference type="NCBI Taxonomy" id="172671"/>
    <lineage>
        <taxon>Eukaryota</taxon>
        <taxon>Sar</taxon>
        <taxon>Stramenopiles</taxon>
        <taxon>Ochrophyta</taxon>
        <taxon>Pinguiophyceae</taxon>
        <taxon>Pinguiochrysidales</taxon>
        <taxon>Pinguiochrysidaceae</taxon>
        <taxon>Pinguiococcus</taxon>
    </lineage>
</organism>
<feature type="transmembrane region" description="Helical" evidence="6">
    <location>
        <begin position="34"/>
        <end position="58"/>
    </location>
</feature>
<feature type="compositionally biased region" description="Basic and acidic residues" evidence="5">
    <location>
        <begin position="213"/>
        <end position="225"/>
    </location>
</feature>
<feature type="transmembrane region" description="Helical" evidence="6">
    <location>
        <begin position="7"/>
        <end position="28"/>
    </location>
</feature>